<reference evidence="2 3" key="1">
    <citation type="submission" date="2013-07" db="EMBL/GenBank/DDBJ databases">
        <authorList>
            <person name="Weinstock G."/>
            <person name="Sodergren E."/>
            <person name="Wylie T."/>
            <person name="Fulton L."/>
            <person name="Fulton R."/>
            <person name="Fronick C."/>
            <person name="O'Laughlin M."/>
            <person name="Godfrey J."/>
            <person name="Miner T."/>
            <person name="Herter B."/>
            <person name="Appelbaum E."/>
            <person name="Cordes M."/>
            <person name="Lek S."/>
            <person name="Wollam A."/>
            <person name="Pepin K.H."/>
            <person name="Palsikar V.B."/>
            <person name="Mitreva M."/>
            <person name="Wilson R.K."/>
        </authorList>
    </citation>
    <scope>NUCLEOTIDE SEQUENCE [LARGE SCALE GENOMIC DNA]</scope>
    <source>
        <strain evidence="2 3">ATCC 14940</strain>
    </source>
</reference>
<evidence type="ECO:0000259" key="1">
    <source>
        <dbReference type="Pfam" id="PF08281"/>
    </source>
</evidence>
<feature type="domain" description="RNA polymerase sigma factor 70 region 4 type 2" evidence="1">
    <location>
        <begin position="93"/>
        <end position="137"/>
    </location>
</feature>
<accession>A0ABC9U3I0</accession>
<dbReference type="Proteomes" id="UP000016491">
    <property type="component" value="Unassembled WGS sequence"/>
</dbReference>
<organism evidence="2 3">
    <name type="scientific">[Clostridium] symbiosum ATCC 14940</name>
    <dbReference type="NCBI Taxonomy" id="411472"/>
    <lineage>
        <taxon>Bacteria</taxon>
        <taxon>Bacillati</taxon>
        <taxon>Bacillota</taxon>
        <taxon>Clostridia</taxon>
        <taxon>Lachnospirales</taxon>
        <taxon>Lachnospiraceae</taxon>
        <taxon>Otoolea</taxon>
    </lineage>
</organism>
<sequence>MDRVYTLRGESYADGVMKYFISFKDSTGAFQNLNVSDELYFAFRQLERKNRNLQQSDQRHKEFNEVYEETLNRRARYIPKSVEEIIIETERSELLYKAINSLPEIQRRRFLLYYEYDYNYYEIAAMENCTAQAVRRSVIIAREKIKAQMKSYLCA</sequence>
<gene>
    <name evidence="2" type="ORF">CLOSYM_00246</name>
</gene>
<comment type="caution">
    <text evidence="2">The sequence shown here is derived from an EMBL/GenBank/DDBJ whole genome shotgun (WGS) entry which is preliminary data.</text>
</comment>
<dbReference type="InterPro" id="IPR013324">
    <property type="entry name" value="RNA_pol_sigma_r3/r4-like"/>
</dbReference>
<evidence type="ECO:0000313" key="3">
    <source>
        <dbReference type="Proteomes" id="UP000016491"/>
    </source>
</evidence>
<evidence type="ECO:0000313" key="2">
    <source>
        <dbReference type="EMBL" id="ERI80523.1"/>
    </source>
</evidence>
<dbReference type="EMBL" id="AWSU01000021">
    <property type="protein sequence ID" value="ERI80523.1"/>
    <property type="molecule type" value="Genomic_DNA"/>
</dbReference>
<dbReference type="InterPro" id="IPR036388">
    <property type="entry name" value="WH-like_DNA-bd_sf"/>
</dbReference>
<dbReference type="InterPro" id="IPR013249">
    <property type="entry name" value="RNA_pol_sigma70_r4_t2"/>
</dbReference>
<dbReference type="AlphaFoldDB" id="A0ABC9U3I0"/>
<dbReference type="Gene3D" id="1.10.10.10">
    <property type="entry name" value="Winged helix-like DNA-binding domain superfamily/Winged helix DNA-binding domain"/>
    <property type="match status" value="1"/>
</dbReference>
<dbReference type="SUPFAM" id="SSF88659">
    <property type="entry name" value="Sigma3 and sigma4 domains of RNA polymerase sigma factors"/>
    <property type="match status" value="1"/>
</dbReference>
<proteinExistence type="predicted"/>
<dbReference type="Pfam" id="PF08281">
    <property type="entry name" value="Sigma70_r4_2"/>
    <property type="match status" value="1"/>
</dbReference>
<dbReference type="RefSeq" id="WP_021643451.1">
    <property type="nucleotide sequence ID" value="NZ_KE993017.1"/>
</dbReference>
<name>A0ABC9U3I0_CLOSY</name>
<protein>
    <submittedName>
        <fullName evidence="2">RNA polymerase sigma factor, sigma-70 family</fullName>
    </submittedName>
</protein>